<organism evidence="5 6">
    <name type="scientific">Actinomadura montaniterrae</name>
    <dbReference type="NCBI Taxonomy" id="1803903"/>
    <lineage>
        <taxon>Bacteria</taxon>
        <taxon>Bacillati</taxon>
        <taxon>Actinomycetota</taxon>
        <taxon>Actinomycetes</taxon>
        <taxon>Streptosporangiales</taxon>
        <taxon>Thermomonosporaceae</taxon>
        <taxon>Actinomadura</taxon>
    </lineage>
</organism>
<evidence type="ECO:0000313" key="5">
    <source>
        <dbReference type="EMBL" id="KAB2377538.1"/>
    </source>
</evidence>
<evidence type="ECO:0000256" key="4">
    <source>
        <dbReference type="PIRSR" id="PIRSR600760-2"/>
    </source>
</evidence>
<dbReference type="AlphaFoldDB" id="A0A6L3VRT3"/>
<feature type="binding site" evidence="4">
    <location>
        <position position="88"/>
    </location>
    <ligand>
        <name>Mg(2+)</name>
        <dbReference type="ChEBI" id="CHEBI:18420"/>
        <label>1</label>
        <note>catalytic</note>
    </ligand>
</feature>
<dbReference type="GO" id="GO:0007165">
    <property type="term" value="P:signal transduction"/>
    <property type="evidence" value="ECO:0007669"/>
    <property type="project" value="TreeGrafter"/>
</dbReference>
<evidence type="ECO:0000313" key="6">
    <source>
        <dbReference type="Proteomes" id="UP000483004"/>
    </source>
</evidence>
<dbReference type="PRINTS" id="PR00377">
    <property type="entry name" value="IMPHPHTASES"/>
</dbReference>
<feature type="binding site" evidence="4">
    <location>
        <position position="70"/>
    </location>
    <ligand>
        <name>Mg(2+)</name>
        <dbReference type="ChEBI" id="CHEBI:18420"/>
        <label>1</label>
        <note>catalytic</note>
    </ligand>
</feature>
<dbReference type="OrthoDB" id="9772456at2"/>
<evidence type="ECO:0000256" key="2">
    <source>
        <dbReference type="ARBA" id="ARBA00022801"/>
    </source>
</evidence>
<feature type="binding site" evidence="4">
    <location>
        <position position="86"/>
    </location>
    <ligand>
        <name>Mg(2+)</name>
        <dbReference type="ChEBI" id="CHEBI:18420"/>
        <label>1</label>
        <note>catalytic</note>
    </ligand>
</feature>
<feature type="binding site" evidence="4">
    <location>
        <position position="89"/>
    </location>
    <ligand>
        <name>Mg(2+)</name>
        <dbReference type="ChEBI" id="CHEBI:18420"/>
        <label>1</label>
        <note>catalytic</note>
    </ligand>
</feature>
<dbReference type="Proteomes" id="UP000483004">
    <property type="component" value="Unassembled WGS sequence"/>
</dbReference>
<reference evidence="5 6" key="1">
    <citation type="submission" date="2019-09" db="EMBL/GenBank/DDBJ databases">
        <title>Actinomadura physcomitrii sp. nov., a novel actinomycete isolated from moss [Physcomitrium sphaericum (Ludw) Fuernr].</title>
        <authorList>
            <person name="Liu C."/>
            <person name="Zhuang X."/>
        </authorList>
    </citation>
    <scope>NUCLEOTIDE SEQUENCE [LARGE SCALE GENOMIC DNA]</scope>
    <source>
        <strain evidence="5 6">CYP1-1B</strain>
    </source>
</reference>
<keyword evidence="1 4" id="KW-0479">Metal-binding</keyword>
<dbReference type="Gene3D" id="3.30.540.10">
    <property type="entry name" value="Fructose-1,6-Bisphosphatase, subunit A, domain 1"/>
    <property type="match status" value="1"/>
</dbReference>
<protein>
    <submittedName>
        <fullName evidence="5">Inositol monophosphatase</fullName>
    </submittedName>
</protein>
<sequence length="267" mass="28396">MRDDAALQAEAAQQAVAAAIEVARANFGRALDIEVKGPRGDVVTSVDREAERLIVSMLHERFPEHAVLAEESGALYGESDHVWLVDPLDGTNNYAYGLPLYGAAVTLCHRGEPVVTAIGEATTGDVACAVKGRGVVVNGRPFERAASTPAGRPATALWVGYHTQSDPRLEMLASRLYGRSRRLFSTWAPTIDAFLYLRGGLDAVTAYQCTGTELLGALLLLRESGAEVRGVDGALVRNLAELPELSFAGIRSVILPLIEDCGLAAAL</sequence>
<comment type="cofactor">
    <cofactor evidence="4">
        <name>Mg(2+)</name>
        <dbReference type="ChEBI" id="CHEBI:18420"/>
    </cofactor>
</comment>
<dbReference type="SUPFAM" id="SSF56655">
    <property type="entry name" value="Carbohydrate phosphatase"/>
    <property type="match status" value="1"/>
</dbReference>
<dbReference type="RefSeq" id="WP_151542345.1">
    <property type="nucleotide sequence ID" value="NZ_WBMR01000073.1"/>
</dbReference>
<dbReference type="InterPro" id="IPR020583">
    <property type="entry name" value="Inositol_monoP_metal-BS"/>
</dbReference>
<name>A0A6L3VRT3_9ACTN</name>
<dbReference type="PANTHER" id="PTHR20854">
    <property type="entry name" value="INOSITOL MONOPHOSPHATASE"/>
    <property type="match status" value="1"/>
</dbReference>
<evidence type="ECO:0000256" key="1">
    <source>
        <dbReference type="ARBA" id="ARBA00022723"/>
    </source>
</evidence>
<dbReference type="GO" id="GO:0046872">
    <property type="term" value="F:metal ion binding"/>
    <property type="evidence" value="ECO:0007669"/>
    <property type="project" value="UniProtKB-KW"/>
</dbReference>
<accession>A0A6L3VRT3</accession>
<dbReference type="InterPro" id="IPR000760">
    <property type="entry name" value="Inositol_monophosphatase-like"/>
</dbReference>
<evidence type="ECO:0000256" key="3">
    <source>
        <dbReference type="ARBA" id="ARBA00022842"/>
    </source>
</evidence>
<dbReference type="GO" id="GO:0006020">
    <property type="term" value="P:inositol metabolic process"/>
    <property type="evidence" value="ECO:0007669"/>
    <property type="project" value="TreeGrafter"/>
</dbReference>
<comment type="caution">
    <text evidence="5">The sequence shown here is derived from an EMBL/GenBank/DDBJ whole genome shotgun (WGS) entry which is preliminary data.</text>
</comment>
<dbReference type="GO" id="GO:0008934">
    <property type="term" value="F:inositol monophosphate 1-phosphatase activity"/>
    <property type="evidence" value="ECO:0007669"/>
    <property type="project" value="TreeGrafter"/>
</dbReference>
<dbReference type="Pfam" id="PF00459">
    <property type="entry name" value="Inositol_P"/>
    <property type="match status" value="1"/>
</dbReference>
<dbReference type="PANTHER" id="PTHR20854:SF4">
    <property type="entry name" value="INOSITOL-1-MONOPHOSPHATASE-RELATED"/>
    <property type="match status" value="1"/>
</dbReference>
<dbReference type="EMBL" id="WBMR01000073">
    <property type="protein sequence ID" value="KAB2377538.1"/>
    <property type="molecule type" value="Genomic_DNA"/>
</dbReference>
<keyword evidence="6" id="KW-1185">Reference proteome</keyword>
<gene>
    <name evidence="5" type="ORF">F9B16_23875</name>
</gene>
<keyword evidence="2" id="KW-0378">Hydrolase</keyword>
<keyword evidence="3 4" id="KW-0460">Magnesium</keyword>
<dbReference type="PROSITE" id="PS00629">
    <property type="entry name" value="IMP_1"/>
    <property type="match status" value="1"/>
</dbReference>
<proteinExistence type="predicted"/>